<evidence type="ECO:0000313" key="1">
    <source>
        <dbReference type="EMBL" id="GBL95039.1"/>
    </source>
</evidence>
<dbReference type="EMBL" id="BGPR01236633">
    <property type="protein sequence ID" value="GBL95039.1"/>
    <property type="molecule type" value="Genomic_DNA"/>
</dbReference>
<protein>
    <submittedName>
        <fullName evidence="1">Uncharacterized protein</fullName>
    </submittedName>
</protein>
<reference evidence="1 2" key="1">
    <citation type="journal article" date="2019" name="Sci. Rep.">
        <title>Orb-weaving spider Araneus ventricosus genome elucidates the spidroin gene catalogue.</title>
        <authorList>
            <person name="Kono N."/>
            <person name="Nakamura H."/>
            <person name="Ohtoshi R."/>
            <person name="Moran D.A.P."/>
            <person name="Shinohara A."/>
            <person name="Yoshida Y."/>
            <person name="Fujiwara M."/>
            <person name="Mori M."/>
            <person name="Tomita M."/>
            <person name="Arakawa K."/>
        </authorList>
    </citation>
    <scope>NUCLEOTIDE SEQUENCE [LARGE SCALE GENOMIC DNA]</scope>
</reference>
<evidence type="ECO:0000313" key="2">
    <source>
        <dbReference type="Proteomes" id="UP000499080"/>
    </source>
</evidence>
<dbReference type="Proteomes" id="UP000499080">
    <property type="component" value="Unassembled WGS sequence"/>
</dbReference>
<gene>
    <name evidence="1" type="ORF">AVEN_123620_1</name>
</gene>
<proteinExistence type="predicted"/>
<name>A0A4Y2BTJ8_ARAVE</name>
<organism evidence="1 2">
    <name type="scientific">Araneus ventricosus</name>
    <name type="common">Orbweaver spider</name>
    <name type="synonym">Epeira ventricosa</name>
    <dbReference type="NCBI Taxonomy" id="182803"/>
    <lineage>
        <taxon>Eukaryota</taxon>
        <taxon>Metazoa</taxon>
        <taxon>Ecdysozoa</taxon>
        <taxon>Arthropoda</taxon>
        <taxon>Chelicerata</taxon>
        <taxon>Arachnida</taxon>
        <taxon>Araneae</taxon>
        <taxon>Araneomorphae</taxon>
        <taxon>Entelegynae</taxon>
        <taxon>Araneoidea</taxon>
        <taxon>Araneidae</taxon>
        <taxon>Araneus</taxon>
    </lineage>
</organism>
<comment type="caution">
    <text evidence="1">The sequence shown here is derived from an EMBL/GenBank/DDBJ whole genome shotgun (WGS) entry which is preliminary data.</text>
</comment>
<keyword evidence="2" id="KW-1185">Reference proteome</keyword>
<sequence length="94" mass="10806">MTYATARVICYRLVVRSRPRGRRAPGSNPDSTEDPPVYLSLVHAKSNGMNQTPSRWYGVKAWRGECLPRRRPRHLTEAQNCEIHPKISLVLLEH</sequence>
<accession>A0A4Y2BTJ8</accession>
<dbReference type="AlphaFoldDB" id="A0A4Y2BTJ8"/>